<evidence type="ECO:0000313" key="1">
    <source>
        <dbReference type="EMBL" id="ODQ69140.1"/>
    </source>
</evidence>
<sequence length="207" mass="22702">MSAPVTAIVILNLQRGAAIEQPLRDIFEVFSRQEGLQRISWGRWAESAEKVQLFIDWDNLESHRKFEASGADYQAVGGILKPVLVAPPSMYHVHFSPHPPSAVLDAPVVELATFYSVSATFETDITQFLSVLEKAEGCVAITHCFIDEDLAKEDGEEKGKAYLAAIGWSSVDAHEKAMTTKDIADSVHLATGGASHVEIRHVKFQAL</sequence>
<dbReference type="OrthoDB" id="3830579at2759"/>
<dbReference type="Proteomes" id="UP000094385">
    <property type="component" value="Unassembled WGS sequence"/>
</dbReference>
<dbReference type="EMBL" id="KV454305">
    <property type="protein sequence ID" value="ODQ69140.1"/>
    <property type="molecule type" value="Genomic_DNA"/>
</dbReference>
<dbReference type="InterPro" id="IPR011008">
    <property type="entry name" value="Dimeric_a/b-barrel"/>
</dbReference>
<dbReference type="AlphaFoldDB" id="A0A1E3PUY4"/>
<protein>
    <recommendedName>
        <fullName evidence="3">ABM domain-containing protein</fullName>
    </recommendedName>
</protein>
<dbReference type="Gene3D" id="3.30.70.100">
    <property type="match status" value="2"/>
</dbReference>
<reference evidence="1 2" key="1">
    <citation type="journal article" date="2016" name="Proc. Natl. Acad. Sci. U.S.A.">
        <title>Comparative genomics of biotechnologically important yeasts.</title>
        <authorList>
            <person name="Riley R."/>
            <person name="Haridas S."/>
            <person name="Wolfe K.H."/>
            <person name="Lopes M.R."/>
            <person name="Hittinger C.T."/>
            <person name="Goeker M."/>
            <person name="Salamov A.A."/>
            <person name="Wisecaver J.H."/>
            <person name="Long T.M."/>
            <person name="Calvey C.H."/>
            <person name="Aerts A.L."/>
            <person name="Barry K.W."/>
            <person name="Choi C."/>
            <person name="Clum A."/>
            <person name="Coughlan A.Y."/>
            <person name="Deshpande S."/>
            <person name="Douglass A.P."/>
            <person name="Hanson S.J."/>
            <person name="Klenk H.-P."/>
            <person name="LaButti K.M."/>
            <person name="Lapidus A."/>
            <person name="Lindquist E.A."/>
            <person name="Lipzen A.M."/>
            <person name="Meier-Kolthoff J.P."/>
            <person name="Ohm R.A."/>
            <person name="Otillar R.P."/>
            <person name="Pangilinan J.L."/>
            <person name="Peng Y."/>
            <person name="Rokas A."/>
            <person name="Rosa C.A."/>
            <person name="Scheuner C."/>
            <person name="Sibirny A.A."/>
            <person name="Slot J.C."/>
            <person name="Stielow J.B."/>
            <person name="Sun H."/>
            <person name="Kurtzman C.P."/>
            <person name="Blackwell M."/>
            <person name="Grigoriev I.V."/>
            <person name="Jeffries T.W."/>
        </authorList>
    </citation>
    <scope>NUCLEOTIDE SEQUENCE [LARGE SCALE GENOMIC DNA]</scope>
    <source>
        <strain evidence="1 2">NRRL Y-11557</strain>
    </source>
</reference>
<evidence type="ECO:0008006" key="3">
    <source>
        <dbReference type="Google" id="ProtNLM"/>
    </source>
</evidence>
<accession>A0A1E3PUY4</accession>
<name>A0A1E3PUY4_LIPST</name>
<keyword evidence="2" id="KW-1185">Reference proteome</keyword>
<gene>
    <name evidence="1" type="ORF">LIPSTDRAFT_7162</name>
</gene>
<dbReference type="STRING" id="675824.A0A1E3PUY4"/>
<proteinExistence type="predicted"/>
<organism evidence="1 2">
    <name type="scientific">Lipomyces starkeyi NRRL Y-11557</name>
    <dbReference type="NCBI Taxonomy" id="675824"/>
    <lineage>
        <taxon>Eukaryota</taxon>
        <taxon>Fungi</taxon>
        <taxon>Dikarya</taxon>
        <taxon>Ascomycota</taxon>
        <taxon>Saccharomycotina</taxon>
        <taxon>Lipomycetes</taxon>
        <taxon>Lipomycetales</taxon>
        <taxon>Lipomycetaceae</taxon>
        <taxon>Lipomyces</taxon>
    </lineage>
</organism>
<dbReference type="SUPFAM" id="SSF54909">
    <property type="entry name" value="Dimeric alpha+beta barrel"/>
    <property type="match status" value="1"/>
</dbReference>
<evidence type="ECO:0000313" key="2">
    <source>
        <dbReference type="Proteomes" id="UP000094385"/>
    </source>
</evidence>